<dbReference type="InterPro" id="IPR009057">
    <property type="entry name" value="Homeodomain-like_sf"/>
</dbReference>
<evidence type="ECO:0000313" key="3">
    <source>
        <dbReference type="Proteomes" id="UP000054321"/>
    </source>
</evidence>
<dbReference type="EMBL" id="KN832870">
    <property type="protein sequence ID" value="KIN07779.1"/>
    <property type="molecule type" value="Genomic_DNA"/>
</dbReference>
<dbReference type="HOGENOM" id="CLU_1647778_0_0_1"/>
<dbReference type="InParanoid" id="A0A0C3D8X6"/>
<name>A0A0C3D8X6_OIDMZ</name>
<protein>
    <recommendedName>
        <fullName evidence="4">Myb-like domain-containing protein</fullName>
    </recommendedName>
</protein>
<dbReference type="AlphaFoldDB" id="A0A0C3D8X6"/>
<accession>A0A0C3D8X6</accession>
<reference evidence="2 3" key="1">
    <citation type="submission" date="2014-04" db="EMBL/GenBank/DDBJ databases">
        <authorList>
            <consortium name="DOE Joint Genome Institute"/>
            <person name="Kuo A."/>
            <person name="Martino E."/>
            <person name="Perotto S."/>
            <person name="Kohler A."/>
            <person name="Nagy L.G."/>
            <person name="Floudas D."/>
            <person name="Copeland A."/>
            <person name="Barry K.W."/>
            <person name="Cichocki N."/>
            <person name="Veneault-Fourrey C."/>
            <person name="LaButti K."/>
            <person name="Lindquist E.A."/>
            <person name="Lipzen A."/>
            <person name="Lundell T."/>
            <person name="Morin E."/>
            <person name="Murat C."/>
            <person name="Sun H."/>
            <person name="Tunlid A."/>
            <person name="Henrissat B."/>
            <person name="Grigoriev I.V."/>
            <person name="Hibbett D.S."/>
            <person name="Martin F."/>
            <person name="Nordberg H.P."/>
            <person name="Cantor M.N."/>
            <person name="Hua S.X."/>
        </authorList>
    </citation>
    <scope>NUCLEOTIDE SEQUENCE [LARGE SCALE GENOMIC DNA]</scope>
    <source>
        <strain evidence="2 3">Zn</strain>
    </source>
</reference>
<dbReference type="STRING" id="913774.A0A0C3D8X6"/>
<evidence type="ECO:0000256" key="1">
    <source>
        <dbReference type="SAM" id="MobiDB-lite"/>
    </source>
</evidence>
<feature type="non-terminal residue" evidence="2">
    <location>
        <position position="161"/>
    </location>
</feature>
<evidence type="ECO:0000313" key="2">
    <source>
        <dbReference type="EMBL" id="KIN07779.1"/>
    </source>
</evidence>
<dbReference type="SUPFAM" id="SSF46689">
    <property type="entry name" value="Homeodomain-like"/>
    <property type="match status" value="1"/>
</dbReference>
<evidence type="ECO:0008006" key="4">
    <source>
        <dbReference type="Google" id="ProtNLM"/>
    </source>
</evidence>
<keyword evidence="3" id="KW-1185">Reference proteome</keyword>
<dbReference type="OrthoDB" id="5398572at2759"/>
<dbReference type="Gene3D" id="1.10.10.60">
    <property type="entry name" value="Homeodomain-like"/>
    <property type="match status" value="1"/>
</dbReference>
<dbReference type="Proteomes" id="UP000054321">
    <property type="component" value="Unassembled WGS sequence"/>
</dbReference>
<organism evidence="2 3">
    <name type="scientific">Oidiodendron maius (strain Zn)</name>
    <dbReference type="NCBI Taxonomy" id="913774"/>
    <lineage>
        <taxon>Eukaryota</taxon>
        <taxon>Fungi</taxon>
        <taxon>Dikarya</taxon>
        <taxon>Ascomycota</taxon>
        <taxon>Pezizomycotina</taxon>
        <taxon>Leotiomycetes</taxon>
        <taxon>Leotiomycetes incertae sedis</taxon>
        <taxon>Myxotrichaceae</taxon>
        <taxon>Oidiodendron</taxon>
    </lineage>
</organism>
<sequence>MVQHERSREPEAQIVRRNRGRFARAPQDSSLTTADDDRPAEREDEDDDGISNLPPPSFQVVSAVARYYAAQTYQPQKRTPWSIADTEHLIDQIGVHDIRWSQINQAGGFEVERDPVALKDKARNLKTMYLKAGVPLPPNFEHVALGKKEIEAVRRVHPEWN</sequence>
<proteinExistence type="predicted"/>
<reference evidence="3" key="2">
    <citation type="submission" date="2015-01" db="EMBL/GenBank/DDBJ databases">
        <title>Evolutionary Origins and Diversification of the Mycorrhizal Mutualists.</title>
        <authorList>
            <consortium name="DOE Joint Genome Institute"/>
            <consortium name="Mycorrhizal Genomics Consortium"/>
            <person name="Kohler A."/>
            <person name="Kuo A."/>
            <person name="Nagy L.G."/>
            <person name="Floudas D."/>
            <person name="Copeland A."/>
            <person name="Barry K.W."/>
            <person name="Cichocki N."/>
            <person name="Veneault-Fourrey C."/>
            <person name="LaButti K."/>
            <person name="Lindquist E.A."/>
            <person name="Lipzen A."/>
            <person name="Lundell T."/>
            <person name="Morin E."/>
            <person name="Murat C."/>
            <person name="Riley R."/>
            <person name="Ohm R."/>
            <person name="Sun H."/>
            <person name="Tunlid A."/>
            <person name="Henrissat B."/>
            <person name="Grigoriev I.V."/>
            <person name="Hibbett D.S."/>
            <person name="Martin F."/>
        </authorList>
    </citation>
    <scope>NUCLEOTIDE SEQUENCE [LARGE SCALE GENOMIC DNA]</scope>
    <source>
        <strain evidence="3">Zn</strain>
    </source>
</reference>
<feature type="region of interest" description="Disordered" evidence="1">
    <location>
        <begin position="1"/>
        <end position="56"/>
    </location>
</feature>
<gene>
    <name evidence="2" type="ORF">OIDMADRAFT_16317</name>
</gene>
<feature type="compositionally biased region" description="Basic and acidic residues" evidence="1">
    <location>
        <begin position="1"/>
        <end position="11"/>
    </location>
</feature>